<dbReference type="Proteomes" id="UP000222564">
    <property type="component" value="Unassembled WGS sequence"/>
</dbReference>
<gene>
    <name evidence="1" type="ORF">P378_11110</name>
</gene>
<dbReference type="InterPro" id="IPR036188">
    <property type="entry name" value="FAD/NAD-bd_sf"/>
</dbReference>
<keyword evidence="2" id="KW-1185">Reference proteome</keyword>
<protein>
    <submittedName>
        <fullName evidence="1">FAD-dependent oxidoreductase</fullName>
    </submittedName>
</protein>
<evidence type="ECO:0000313" key="2">
    <source>
        <dbReference type="Proteomes" id="UP000222564"/>
    </source>
</evidence>
<organism evidence="1 2">
    <name type="scientific">Desulforamulus profundi</name>
    <dbReference type="NCBI Taxonomy" id="1383067"/>
    <lineage>
        <taxon>Bacteria</taxon>
        <taxon>Bacillati</taxon>
        <taxon>Bacillota</taxon>
        <taxon>Clostridia</taxon>
        <taxon>Eubacteriales</taxon>
        <taxon>Peptococcaceae</taxon>
        <taxon>Desulforamulus</taxon>
    </lineage>
</organism>
<dbReference type="RefSeq" id="WP_238473090.1">
    <property type="nucleotide sequence ID" value="NZ_AWQQ01000054.1"/>
</dbReference>
<accession>A0A2C6MG11</accession>
<dbReference type="Pfam" id="PF13450">
    <property type="entry name" value="NAD_binding_8"/>
    <property type="match status" value="1"/>
</dbReference>
<proteinExistence type="predicted"/>
<evidence type="ECO:0000313" key="1">
    <source>
        <dbReference type="EMBL" id="PHJ38373.1"/>
    </source>
</evidence>
<dbReference type="AlphaFoldDB" id="A0A2C6MG11"/>
<dbReference type="PANTHER" id="PTHR42685:SF18">
    <property type="entry name" value="DIGERANYLGERANYLGLYCEROPHOSPHOLIPID REDUCTASE"/>
    <property type="match status" value="1"/>
</dbReference>
<dbReference type="PROSITE" id="PS51257">
    <property type="entry name" value="PROKAR_LIPOPROTEIN"/>
    <property type="match status" value="1"/>
</dbReference>
<dbReference type="PANTHER" id="PTHR42685">
    <property type="entry name" value="GERANYLGERANYL DIPHOSPHATE REDUCTASE"/>
    <property type="match status" value="1"/>
</dbReference>
<name>A0A2C6MG11_9FIRM</name>
<comment type="caution">
    <text evidence="1">The sequence shown here is derived from an EMBL/GenBank/DDBJ whole genome shotgun (WGS) entry which is preliminary data.</text>
</comment>
<dbReference type="InterPro" id="IPR050407">
    <property type="entry name" value="Geranylgeranyl_reductase"/>
</dbReference>
<dbReference type="SUPFAM" id="SSF51905">
    <property type="entry name" value="FAD/NAD(P)-binding domain"/>
    <property type="match status" value="1"/>
</dbReference>
<sequence length="321" mass="35920">MKVAIIGAGIAGLSCALELEKQGIRPVIFEKRHRLGSPFPFAPVLLNFVFRPVKDQIKELKKSFDIDIKPITDIRLLRVQGPTTEYTVGGHLGYSVLRGQDQYSLEIQLAGRLKTPVRFESPVKPKDLLKDFDYLVVADGTKDYAKELGIWKSTYQSWVRGATVLGRFNPQEVRYWFNTGYAKSGFAYLVPLGTERATLILNVSYIAQDELSQYWQAFINIEKINPETVMNWDIDYETGLVFPHRVGNTYFIGNSGGFVTGWLGIGVFSSIASGVEAARSIARGTNYEKKCGISIKSWKGRPVSVSYGMALTTGIWKEPLD</sequence>
<dbReference type="PRINTS" id="PR00420">
    <property type="entry name" value="RNGMNOXGNASE"/>
</dbReference>
<dbReference type="EMBL" id="AWQQ01000054">
    <property type="protein sequence ID" value="PHJ38373.1"/>
    <property type="molecule type" value="Genomic_DNA"/>
</dbReference>
<dbReference type="Gene3D" id="3.50.50.60">
    <property type="entry name" value="FAD/NAD(P)-binding domain"/>
    <property type="match status" value="2"/>
</dbReference>
<reference evidence="1 2" key="1">
    <citation type="submission" date="2013-09" db="EMBL/GenBank/DDBJ databases">
        <title>Biodegradation of hydrocarbons in the deep terrestrial subsurface : characterization of a microbial consortium composed of two Desulfotomaculum species originating from a deep geological formation.</title>
        <authorList>
            <person name="Aullo T."/>
            <person name="Berlendis S."/>
            <person name="Lascourreges J.-F."/>
            <person name="Dessort D."/>
            <person name="Saint-Laurent S."/>
            <person name="Schraauwers B."/>
            <person name="Mas J."/>
            <person name="Magot M."/>
            <person name="Ranchou-Peyruse A."/>
        </authorList>
    </citation>
    <scope>NUCLEOTIDE SEQUENCE [LARGE SCALE GENOMIC DNA]</scope>
    <source>
        <strain evidence="1 2">Bs107</strain>
    </source>
</reference>